<dbReference type="GO" id="GO:0032259">
    <property type="term" value="P:methylation"/>
    <property type="evidence" value="ECO:0007669"/>
    <property type="project" value="UniProtKB-KW"/>
</dbReference>
<dbReference type="EMBL" id="WUPT01000002">
    <property type="protein sequence ID" value="MXQ08279.1"/>
    <property type="molecule type" value="Genomic_DNA"/>
</dbReference>
<dbReference type="GO" id="GO:0008168">
    <property type="term" value="F:methyltransferase activity"/>
    <property type="evidence" value="ECO:0007669"/>
    <property type="project" value="UniProtKB-KW"/>
</dbReference>
<name>A0A7C9NEN1_9RHOB</name>
<protein>
    <submittedName>
        <fullName evidence="4">SAM-dependent methyltransferase</fullName>
    </submittedName>
</protein>
<dbReference type="Gene3D" id="3.40.50.150">
    <property type="entry name" value="Vaccinia Virus protein VP39"/>
    <property type="match status" value="1"/>
</dbReference>
<evidence type="ECO:0000256" key="2">
    <source>
        <dbReference type="ARBA" id="ARBA00022679"/>
    </source>
</evidence>
<comment type="caution">
    <text evidence="4">The sequence shown here is derived from an EMBL/GenBank/DDBJ whole genome shotgun (WGS) entry which is preliminary data.</text>
</comment>
<sequence>MQTLTDRSALIAHRRRATMEDAFLHAEAAAEIEERLSEVNRTFTAPAVIGLSKGPFATLLPGATQLDDAPELSGSRGAHDLVVHAMSLHWADDPVGQLVQSRLLLKPDGLFIGTMFAGQTLHELRTSLAEAEARVSGGLSPRVLPMADLRDLGGLMQRAGFALPVADSQRLTVRYRTLAALCRDLRVMGETNALADRPRQFTNRRLFSTAEDIYRSHFSDDEGYLLATFEMVFLTGWAPDESQPKPLRPGSAQQRLADALGTTESPAGDTVAPRIR</sequence>
<dbReference type="AlphaFoldDB" id="A0A7C9NEN1"/>
<reference evidence="4 5" key="2">
    <citation type="submission" date="2020-03" db="EMBL/GenBank/DDBJ databases">
        <title>Kangsaoukella pontilimi gen. nov., sp. nov., a new member of the family Rhodobacteraceae isolated from a tidal mudflat.</title>
        <authorList>
            <person name="Kim I.S."/>
        </authorList>
    </citation>
    <scope>NUCLEOTIDE SEQUENCE [LARGE SCALE GENOMIC DNA]</scope>
    <source>
        <strain evidence="4 5">GH1-50</strain>
    </source>
</reference>
<dbReference type="PANTHER" id="PTHR13090:SF1">
    <property type="entry name" value="ARGININE-HYDROXYLASE NDUFAF5, MITOCHONDRIAL"/>
    <property type="match status" value="1"/>
</dbReference>
<reference evidence="4 5" key="1">
    <citation type="submission" date="2019-12" db="EMBL/GenBank/DDBJ databases">
        <authorList>
            <person name="Lee S.D."/>
        </authorList>
    </citation>
    <scope>NUCLEOTIDE SEQUENCE [LARGE SCALE GENOMIC DNA]</scope>
    <source>
        <strain evidence="4 5">GH1-50</strain>
    </source>
</reference>
<dbReference type="PANTHER" id="PTHR13090">
    <property type="entry name" value="ARGININE-HYDROXYLASE NDUFAF5, MITOCHONDRIAL"/>
    <property type="match status" value="1"/>
</dbReference>
<dbReference type="RefSeq" id="WP_160764216.1">
    <property type="nucleotide sequence ID" value="NZ_WUPT01000002.1"/>
</dbReference>
<dbReference type="SUPFAM" id="SSF53335">
    <property type="entry name" value="S-adenosyl-L-methionine-dependent methyltransferases"/>
    <property type="match status" value="1"/>
</dbReference>
<dbReference type="InterPro" id="IPR029063">
    <property type="entry name" value="SAM-dependent_MTases_sf"/>
</dbReference>
<proteinExistence type="predicted"/>
<evidence type="ECO:0000313" key="5">
    <source>
        <dbReference type="Proteomes" id="UP000480350"/>
    </source>
</evidence>
<evidence type="ECO:0000256" key="1">
    <source>
        <dbReference type="ARBA" id="ARBA00022603"/>
    </source>
</evidence>
<organism evidence="4 5">
    <name type="scientific">Kangsaoukella pontilimi</name>
    <dbReference type="NCBI Taxonomy" id="2691042"/>
    <lineage>
        <taxon>Bacteria</taxon>
        <taxon>Pseudomonadati</taxon>
        <taxon>Pseudomonadota</taxon>
        <taxon>Alphaproteobacteria</taxon>
        <taxon>Rhodobacterales</taxon>
        <taxon>Paracoccaceae</taxon>
        <taxon>Kangsaoukella</taxon>
    </lineage>
</organism>
<dbReference type="InterPro" id="IPR050602">
    <property type="entry name" value="Malonyl-ACP_OMT"/>
</dbReference>
<accession>A0A7C9NEN1</accession>
<evidence type="ECO:0000256" key="3">
    <source>
        <dbReference type="SAM" id="MobiDB-lite"/>
    </source>
</evidence>
<dbReference type="Proteomes" id="UP000480350">
    <property type="component" value="Unassembled WGS sequence"/>
</dbReference>
<evidence type="ECO:0000313" key="4">
    <source>
        <dbReference type="EMBL" id="MXQ08279.1"/>
    </source>
</evidence>
<gene>
    <name evidence="4" type="ORF">GQ651_10530</name>
</gene>
<keyword evidence="5" id="KW-1185">Reference proteome</keyword>
<feature type="region of interest" description="Disordered" evidence="3">
    <location>
        <begin position="242"/>
        <end position="276"/>
    </location>
</feature>
<keyword evidence="1 4" id="KW-0489">Methyltransferase</keyword>
<keyword evidence="2 4" id="KW-0808">Transferase</keyword>